<comment type="caution">
    <text evidence="3">The sequence shown here is derived from an EMBL/GenBank/DDBJ whole genome shotgun (WGS) entry which is preliminary data.</text>
</comment>
<reference evidence="3 4" key="1">
    <citation type="submission" date="2023-05" db="EMBL/GenBank/DDBJ databases">
        <title>Sedimentitalea sp. nov. JM2-8.</title>
        <authorList>
            <person name="Huang J."/>
        </authorList>
    </citation>
    <scope>NUCLEOTIDE SEQUENCE [LARGE SCALE GENOMIC DNA]</scope>
    <source>
        <strain evidence="3 4">JM2-8</strain>
    </source>
</reference>
<organism evidence="3 4">
    <name type="scientific">Sedimentitalea xiamensis</name>
    <dbReference type="NCBI Taxonomy" id="3050037"/>
    <lineage>
        <taxon>Bacteria</taxon>
        <taxon>Pseudomonadati</taxon>
        <taxon>Pseudomonadota</taxon>
        <taxon>Alphaproteobacteria</taxon>
        <taxon>Rhodobacterales</taxon>
        <taxon>Paracoccaceae</taxon>
        <taxon>Sedimentitalea</taxon>
    </lineage>
</organism>
<gene>
    <name evidence="3" type="ORF">QO034_10335</name>
</gene>
<dbReference type="EMBL" id="JASNJE010000010">
    <property type="protein sequence ID" value="MDK3073509.1"/>
    <property type="molecule type" value="Genomic_DNA"/>
</dbReference>
<proteinExistence type="predicted"/>
<dbReference type="Pfam" id="PF02625">
    <property type="entry name" value="XdhC_CoxI"/>
    <property type="match status" value="1"/>
</dbReference>
<name>A0ABT7FEG3_9RHOB</name>
<sequence>MTLSRHDLARLDAEMQWLKDRGVPFAVATVVRTVDATSAKPGDKALVDRDGTILMGWVGGGCARAAVGRAARETIRSGRPQLISLRPQEVLETEGLAAGELRDGVRIARNGCPSKGTMDIFVEPILPLPRLAIFGQGLVAHALADLADRFDLDRLMIVPAPEDIAPGTADRVVAAGDTLDPPPRFAVVATQGSGDTDALRTAVTSGADYVAFVGSARKFATLSARLRAEDPALGLRLDRVHAPAGLHINAITPQEIALSVLAQITALRRAGDRRDETGD</sequence>
<accession>A0ABT7FEG3</accession>
<dbReference type="InterPro" id="IPR003777">
    <property type="entry name" value="XdhC_CoxI"/>
</dbReference>
<protein>
    <submittedName>
        <fullName evidence="3">XdhC family protein</fullName>
    </submittedName>
</protein>
<dbReference type="InterPro" id="IPR027051">
    <property type="entry name" value="XdhC_Rossmann_dom"/>
</dbReference>
<dbReference type="Proteomes" id="UP001227126">
    <property type="component" value="Unassembled WGS sequence"/>
</dbReference>
<evidence type="ECO:0000259" key="1">
    <source>
        <dbReference type="Pfam" id="PF02625"/>
    </source>
</evidence>
<keyword evidence="4" id="KW-1185">Reference proteome</keyword>
<dbReference type="Pfam" id="PF13478">
    <property type="entry name" value="XdhC_C"/>
    <property type="match status" value="1"/>
</dbReference>
<dbReference type="Gene3D" id="3.40.50.720">
    <property type="entry name" value="NAD(P)-binding Rossmann-like Domain"/>
    <property type="match status" value="1"/>
</dbReference>
<dbReference type="RefSeq" id="WP_284485451.1">
    <property type="nucleotide sequence ID" value="NZ_JASNJE010000010.1"/>
</dbReference>
<evidence type="ECO:0000313" key="3">
    <source>
        <dbReference type="EMBL" id="MDK3073509.1"/>
    </source>
</evidence>
<evidence type="ECO:0000313" key="4">
    <source>
        <dbReference type="Proteomes" id="UP001227126"/>
    </source>
</evidence>
<dbReference type="InterPro" id="IPR052698">
    <property type="entry name" value="MoCofactor_Util/Proc"/>
</dbReference>
<dbReference type="PANTHER" id="PTHR30388:SF6">
    <property type="entry name" value="XANTHINE DEHYDROGENASE SUBUNIT A-RELATED"/>
    <property type="match status" value="1"/>
</dbReference>
<feature type="domain" description="XdhC- CoxI" evidence="1">
    <location>
        <begin position="20"/>
        <end position="84"/>
    </location>
</feature>
<feature type="domain" description="XdhC Rossmann" evidence="2">
    <location>
        <begin position="131"/>
        <end position="264"/>
    </location>
</feature>
<evidence type="ECO:0000259" key="2">
    <source>
        <dbReference type="Pfam" id="PF13478"/>
    </source>
</evidence>
<dbReference type="PANTHER" id="PTHR30388">
    <property type="entry name" value="ALDEHYDE OXIDOREDUCTASE MOLYBDENUM COFACTOR ASSEMBLY PROTEIN"/>
    <property type="match status" value="1"/>
</dbReference>